<dbReference type="PANTHER" id="PTHR45786:SF75">
    <property type="entry name" value="ATP-DEPENDENT DNA HELICASE"/>
    <property type="match status" value="1"/>
</dbReference>
<dbReference type="OrthoDB" id="683332at2759"/>
<dbReference type="EMBL" id="JACEFO010002526">
    <property type="protein sequence ID" value="KAF8656893.1"/>
    <property type="molecule type" value="Genomic_DNA"/>
</dbReference>
<organism evidence="1 2">
    <name type="scientific">Digitaria exilis</name>
    <dbReference type="NCBI Taxonomy" id="1010633"/>
    <lineage>
        <taxon>Eukaryota</taxon>
        <taxon>Viridiplantae</taxon>
        <taxon>Streptophyta</taxon>
        <taxon>Embryophyta</taxon>
        <taxon>Tracheophyta</taxon>
        <taxon>Spermatophyta</taxon>
        <taxon>Magnoliopsida</taxon>
        <taxon>Liliopsida</taxon>
        <taxon>Poales</taxon>
        <taxon>Poaceae</taxon>
        <taxon>PACMAD clade</taxon>
        <taxon>Panicoideae</taxon>
        <taxon>Panicodae</taxon>
        <taxon>Paniceae</taxon>
        <taxon>Anthephorinae</taxon>
        <taxon>Digitaria</taxon>
    </lineage>
</organism>
<name>A0A835A6F1_9POAL</name>
<gene>
    <name evidence="1" type="ORF">HU200_060455</name>
</gene>
<accession>A0A835A6F1</accession>
<sequence>MLKHDKNKPTAYATMQLYFYDTDESMPYRSKRSPHLDANLIRNVVNILENNPYVDTFRSLGQVPNLDEYKIELISVDRRFNAPLTEQVAVIWQDGTCNERRFTQIIVIYANSGQAHFIRANHGCYDPLPYPLFYPRGETGWE</sequence>
<keyword evidence="2" id="KW-1185">Reference proteome</keyword>
<dbReference type="AlphaFoldDB" id="A0A835A6F1"/>
<dbReference type="Proteomes" id="UP000636709">
    <property type="component" value="Unassembled WGS sequence"/>
</dbReference>
<proteinExistence type="predicted"/>
<comment type="caution">
    <text evidence="1">The sequence shown here is derived from an EMBL/GenBank/DDBJ whole genome shotgun (WGS) entry which is preliminary data.</text>
</comment>
<reference evidence="1" key="1">
    <citation type="submission" date="2020-07" db="EMBL/GenBank/DDBJ databases">
        <title>Genome sequence and genetic diversity analysis of an under-domesticated orphan crop, white fonio (Digitaria exilis).</title>
        <authorList>
            <person name="Bennetzen J.L."/>
            <person name="Chen S."/>
            <person name="Ma X."/>
            <person name="Wang X."/>
            <person name="Yssel A.E.J."/>
            <person name="Chaluvadi S.R."/>
            <person name="Johnson M."/>
            <person name="Gangashetty P."/>
            <person name="Hamidou F."/>
            <person name="Sanogo M.D."/>
            <person name="Zwaenepoel A."/>
            <person name="Wallace J."/>
            <person name="Van De Peer Y."/>
            <person name="Van Deynze A."/>
        </authorList>
    </citation>
    <scope>NUCLEOTIDE SEQUENCE</scope>
    <source>
        <tissue evidence="1">Leaves</tissue>
    </source>
</reference>
<evidence type="ECO:0000313" key="2">
    <source>
        <dbReference type="Proteomes" id="UP000636709"/>
    </source>
</evidence>
<dbReference type="PANTHER" id="PTHR45786">
    <property type="entry name" value="DNA BINDING PROTEIN-LIKE"/>
    <property type="match status" value="1"/>
</dbReference>
<evidence type="ECO:0000313" key="1">
    <source>
        <dbReference type="EMBL" id="KAF8656893.1"/>
    </source>
</evidence>
<protein>
    <submittedName>
        <fullName evidence="1">Uncharacterized protein</fullName>
    </submittedName>
</protein>